<dbReference type="AlphaFoldDB" id="A0A5C2S0E2"/>
<feature type="compositionally biased region" description="Basic and acidic residues" evidence="1">
    <location>
        <begin position="466"/>
        <end position="482"/>
    </location>
</feature>
<sequence length="803" mass="90301">MPRAKLPAAVPRRLVSASGNSTVASTSSSVHDLPPLPPDVAKFTKRRSKKAERDERHDITLSLTEVKKYMGGFTRPQDLRASSWYPGGHYLEQRRSSEPPFDDAYHPRTVYLLEARYPTMYGHGRQDTYQRHIGVCLEPDLPRVVDLSNSINATDNFIEPMDNARWPWQKPRRVKRIRWWEDGENPEEIRRQALDGSSHDPLVPQQPTRHTNPRSVPTELLSLPSTLKDPSRLRSFHTSSLARAPSQDDSDSFERRRRDLPTSSWSRPPRPSQDADDNVVPTYYVERKKQRDSISQRKEEEGGLMAELNAGVLSEGLAAETRTREEKIPVELRLPDGTVAHPSGFEPPTAETEFHPVAAKVPTEDNPLLSTVKQPWDERDFVEAGAEPIVHDPEHEAEWIKRMVADGNAGIVSGVRDISAERPASTTQTKSSTSPEDRSKISTSAWDTPSRSTHPDPDEVVPPFYIERKKQRDSISQRKEEEGGLMAELNAGILSDELAAQTRERQEKIPVEVVLDDGTVAHPSGFEPPTPETDFHPVAAKSGDAVKQPWIEVLDKKPGESRGFHSSAVARATEVPLTPLQRALKAKGLLEPTETMLAQDPVPPRRAAYLPTLPSAPFWRPLLTVTLATRPLANSLERLSQGLARGVPYYVAIEEDERKDFASYNSRMRNLQLNRMQHLTREIARRLGGMHGGFVGIRFSARDKGRAIDGDGLADPIPKEKRMVKVGVGEWYPYAEEVKERFLRDAQEGGYEDCIEVFGVDEWGRRTDGKEWAGESQRKARRSKMTLGELVESEGPELERDVD</sequence>
<accession>A0A5C2S0E2</accession>
<feature type="region of interest" description="Disordered" evidence="1">
    <location>
        <begin position="415"/>
        <end position="483"/>
    </location>
</feature>
<evidence type="ECO:0000313" key="3">
    <source>
        <dbReference type="Proteomes" id="UP000313359"/>
    </source>
</evidence>
<proteinExistence type="predicted"/>
<keyword evidence="3" id="KW-1185">Reference proteome</keyword>
<feature type="compositionally biased region" description="Polar residues" evidence="1">
    <location>
        <begin position="441"/>
        <end position="452"/>
    </location>
</feature>
<feature type="compositionally biased region" description="Low complexity" evidence="1">
    <location>
        <begin position="15"/>
        <end position="30"/>
    </location>
</feature>
<evidence type="ECO:0000313" key="2">
    <source>
        <dbReference type="EMBL" id="RPD56771.1"/>
    </source>
</evidence>
<feature type="compositionally biased region" description="Polar residues" evidence="1">
    <location>
        <begin position="205"/>
        <end position="215"/>
    </location>
</feature>
<feature type="region of interest" description="Disordered" evidence="1">
    <location>
        <begin position="1"/>
        <end position="56"/>
    </location>
</feature>
<feature type="compositionally biased region" description="Basic and acidic residues" evidence="1">
    <location>
        <begin position="769"/>
        <end position="778"/>
    </location>
</feature>
<reference evidence="2" key="1">
    <citation type="journal article" date="2018" name="Genome Biol. Evol.">
        <title>Genomics and development of Lentinus tigrinus, a white-rot wood-decaying mushroom with dimorphic fruiting bodies.</title>
        <authorList>
            <person name="Wu B."/>
            <person name="Xu Z."/>
            <person name="Knudson A."/>
            <person name="Carlson A."/>
            <person name="Chen N."/>
            <person name="Kovaka S."/>
            <person name="LaButti K."/>
            <person name="Lipzen A."/>
            <person name="Pennachio C."/>
            <person name="Riley R."/>
            <person name="Schakwitz W."/>
            <person name="Umezawa K."/>
            <person name="Ohm R.A."/>
            <person name="Grigoriev I.V."/>
            <person name="Nagy L.G."/>
            <person name="Gibbons J."/>
            <person name="Hibbett D."/>
        </authorList>
    </citation>
    <scope>NUCLEOTIDE SEQUENCE [LARGE SCALE GENOMIC DNA]</scope>
    <source>
        <strain evidence="2">ALCF2SS1-6</strain>
    </source>
</reference>
<feature type="region of interest" description="Disordered" evidence="1">
    <location>
        <begin position="193"/>
        <end position="302"/>
    </location>
</feature>
<name>A0A5C2S0E2_9APHY</name>
<feature type="compositionally biased region" description="Basic and acidic residues" evidence="1">
    <location>
        <begin position="285"/>
        <end position="301"/>
    </location>
</feature>
<feature type="compositionally biased region" description="Polar residues" evidence="1">
    <location>
        <begin position="424"/>
        <end position="434"/>
    </location>
</feature>
<gene>
    <name evidence="2" type="ORF">L227DRAFT_552886</name>
</gene>
<feature type="region of interest" description="Disordered" evidence="1">
    <location>
        <begin position="769"/>
        <end position="803"/>
    </location>
</feature>
<protein>
    <submittedName>
        <fullName evidence="2">Uncharacterized protein</fullName>
    </submittedName>
</protein>
<organism evidence="2 3">
    <name type="scientific">Lentinus tigrinus ALCF2SS1-6</name>
    <dbReference type="NCBI Taxonomy" id="1328759"/>
    <lineage>
        <taxon>Eukaryota</taxon>
        <taxon>Fungi</taxon>
        <taxon>Dikarya</taxon>
        <taxon>Basidiomycota</taxon>
        <taxon>Agaricomycotina</taxon>
        <taxon>Agaricomycetes</taxon>
        <taxon>Polyporales</taxon>
        <taxon>Polyporaceae</taxon>
        <taxon>Lentinus</taxon>
    </lineage>
</organism>
<evidence type="ECO:0000256" key="1">
    <source>
        <dbReference type="SAM" id="MobiDB-lite"/>
    </source>
</evidence>
<dbReference type="OrthoDB" id="3258969at2759"/>
<dbReference type="EMBL" id="ML122285">
    <property type="protein sequence ID" value="RPD56771.1"/>
    <property type="molecule type" value="Genomic_DNA"/>
</dbReference>
<dbReference type="Proteomes" id="UP000313359">
    <property type="component" value="Unassembled WGS sequence"/>
</dbReference>